<gene>
    <name evidence="1" type="ORF">DILT_LOCUS15930</name>
</gene>
<name>A0A3P7NCJ7_DIBLA</name>
<reference evidence="1 2" key="1">
    <citation type="submission" date="2018-11" db="EMBL/GenBank/DDBJ databases">
        <authorList>
            <consortium name="Pathogen Informatics"/>
        </authorList>
    </citation>
    <scope>NUCLEOTIDE SEQUENCE [LARGE SCALE GENOMIC DNA]</scope>
</reference>
<dbReference type="PANTHER" id="PTHR47020:SF1">
    <property type="entry name" value="HILLARIN"/>
    <property type="match status" value="1"/>
</dbReference>
<sequence>MEKESCLAVYVRPPRPGAYILNIAVNRTQNEGAADSETADNQYEDVCEYCLIAKISRTACLLPFPHEASGVYGQTKKAKLFNVRAVRREPTVREIQGNVELRFASIDSKRPLPRLMGEVKSAALSEEAMKHCIVQRPLSNSTDFVFSIFLPDAGDYSLEVYANDPQRDGSTFKQVSSA</sequence>
<evidence type="ECO:0000313" key="1">
    <source>
        <dbReference type="EMBL" id="VDN32227.1"/>
    </source>
</evidence>
<dbReference type="PANTHER" id="PTHR47020">
    <property type="entry name" value="HILLARIN"/>
    <property type="match status" value="1"/>
</dbReference>
<proteinExistence type="predicted"/>
<dbReference type="Proteomes" id="UP000281553">
    <property type="component" value="Unassembled WGS sequence"/>
</dbReference>
<dbReference type="EMBL" id="UYRU01081866">
    <property type="protein sequence ID" value="VDN32227.1"/>
    <property type="molecule type" value="Genomic_DNA"/>
</dbReference>
<dbReference type="AlphaFoldDB" id="A0A3P7NCJ7"/>
<dbReference type="InterPro" id="IPR053041">
    <property type="entry name" value="Transglut-like_Superfamily_Mod"/>
</dbReference>
<organism evidence="1 2">
    <name type="scientific">Dibothriocephalus latus</name>
    <name type="common">Fish tapeworm</name>
    <name type="synonym">Diphyllobothrium latum</name>
    <dbReference type="NCBI Taxonomy" id="60516"/>
    <lineage>
        <taxon>Eukaryota</taxon>
        <taxon>Metazoa</taxon>
        <taxon>Spiralia</taxon>
        <taxon>Lophotrochozoa</taxon>
        <taxon>Platyhelminthes</taxon>
        <taxon>Cestoda</taxon>
        <taxon>Eucestoda</taxon>
        <taxon>Diphyllobothriidea</taxon>
        <taxon>Diphyllobothriidae</taxon>
        <taxon>Dibothriocephalus</taxon>
    </lineage>
</organism>
<evidence type="ECO:0000313" key="2">
    <source>
        <dbReference type="Proteomes" id="UP000281553"/>
    </source>
</evidence>
<dbReference type="OrthoDB" id="6129702at2759"/>
<keyword evidence="2" id="KW-1185">Reference proteome</keyword>
<accession>A0A3P7NCJ7</accession>
<protein>
    <submittedName>
        <fullName evidence="1">Uncharacterized protein</fullName>
    </submittedName>
</protein>